<protein>
    <submittedName>
        <fullName evidence="2">Membrane protein</fullName>
    </submittedName>
</protein>
<dbReference type="Pfam" id="PF14286">
    <property type="entry name" value="DHHW"/>
    <property type="match status" value="1"/>
</dbReference>
<keyword evidence="1" id="KW-0472">Membrane</keyword>
<dbReference type="OrthoDB" id="175771at2"/>
<dbReference type="InterPro" id="IPR025945">
    <property type="entry name" value="DHHW"/>
</dbReference>
<keyword evidence="1" id="KW-1133">Transmembrane helix</keyword>
<dbReference type="EMBL" id="CYZV01000001">
    <property type="protein sequence ID" value="CUN52737.1"/>
    <property type="molecule type" value="Genomic_DNA"/>
</dbReference>
<name>A0A173XPC3_9CLOT</name>
<dbReference type="RefSeq" id="WP_055274894.1">
    <property type="nucleotide sequence ID" value="NZ_CYYT01000068.1"/>
</dbReference>
<keyword evidence="1" id="KW-0812">Transmembrane</keyword>
<dbReference type="AlphaFoldDB" id="A0A173XPC3"/>
<accession>A0A173XPC3</accession>
<gene>
    <name evidence="2" type="ORF">ERS852470_00140</name>
</gene>
<dbReference type="Proteomes" id="UP000095558">
    <property type="component" value="Unassembled WGS sequence"/>
</dbReference>
<proteinExistence type="predicted"/>
<evidence type="ECO:0000256" key="1">
    <source>
        <dbReference type="SAM" id="Phobius"/>
    </source>
</evidence>
<reference evidence="2 3" key="1">
    <citation type="submission" date="2015-09" db="EMBL/GenBank/DDBJ databases">
        <authorList>
            <consortium name="Pathogen Informatics"/>
        </authorList>
    </citation>
    <scope>NUCLEOTIDE SEQUENCE [LARGE SCALE GENOMIC DNA]</scope>
    <source>
        <strain evidence="2 3">2789STDY5834855</strain>
    </source>
</reference>
<evidence type="ECO:0000313" key="3">
    <source>
        <dbReference type="Proteomes" id="UP000095558"/>
    </source>
</evidence>
<evidence type="ECO:0000313" key="2">
    <source>
        <dbReference type="EMBL" id="CUN52737.1"/>
    </source>
</evidence>
<feature type="transmembrane region" description="Helical" evidence="1">
    <location>
        <begin position="5"/>
        <end position="23"/>
    </location>
</feature>
<sequence>MKRKYLLYGFTIIILTLTVISFFDKDKIFSEFENRNLKSKAKFSVEKFINGKFQEEYEEYINDQIPLRDEWISIKSMSEYLLGKIENNGIIYGRNKRLFEKFDSFNEERLKNNVEAISKFSEKYIDKVSLMIVPNSYEIYREDLPKGSQQVNQTEIINKIYSKLIYSNNINVLDEFINKKNEYIYYNTDHHWTTYGAYLAYCDFMESIGFYPIDLSNYNSVILDEFYGSYFSKAKPFNIQGDILTYYEFYNLEMDIVGDRKYDSIYDISKAELRDKYSLFLRGNNSLTIIKNSKLQNNKNILVIKDSFANSLVPFLTQNFEEVHVIDLRSFNGKISDYINENNFDNIIILYNFINLATDNNILKIKY</sequence>
<organism evidence="2 3">
    <name type="scientific">Clostridium disporicum</name>
    <dbReference type="NCBI Taxonomy" id="84024"/>
    <lineage>
        <taxon>Bacteria</taxon>
        <taxon>Bacillati</taxon>
        <taxon>Bacillota</taxon>
        <taxon>Clostridia</taxon>
        <taxon>Eubacteriales</taxon>
        <taxon>Clostridiaceae</taxon>
        <taxon>Clostridium</taxon>
    </lineage>
</organism>